<name>A0A0X1KT29_9THEM</name>
<dbReference type="PANTHER" id="PTHR43002">
    <property type="entry name" value="GLYCOGEN DEBRANCHING ENZYME"/>
    <property type="match status" value="1"/>
</dbReference>
<keyword evidence="11" id="KW-1185">Reference proteome</keyword>
<dbReference type="Pfam" id="PF03714">
    <property type="entry name" value="PUD"/>
    <property type="match status" value="1"/>
</dbReference>
<dbReference type="InterPro" id="IPR014756">
    <property type="entry name" value="Ig_E-set"/>
</dbReference>
<proteinExistence type="inferred from homology"/>
<protein>
    <recommendedName>
        <fullName evidence="6">pullulanase</fullName>
        <ecNumber evidence="6">3.2.1.41</ecNumber>
    </recommendedName>
    <alternativeName>
        <fullName evidence="7">Alpha-dextrin endo-1,6-alpha-glucosidase</fullName>
    </alternativeName>
    <alternativeName>
        <fullName evidence="8">Pullulan 6-glucanohydrolase</fullName>
    </alternativeName>
</protein>
<keyword evidence="3" id="KW-0378">Hydrolase</keyword>
<evidence type="ECO:0000256" key="7">
    <source>
        <dbReference type="ARBA" id="ARBA00029618"/>
    </source>
</evidence>
<evidence type="ECO:0000256" key="2">
    <source>
        <dbReference type="ARBA" id="ARBA00022729"/>
    </source>
</evidence>
<dbReference type="SUPFAM" id="SSF81296">
    <property type="entry name" value="E set domains"/>
    <property type="match status" value="1"/>
</dbReference>
<dbReference type="AlphaFoldDB" id="A0A0X1KT29"/>
<organism evidence="10 11">
    <name type="scientific">Pseudothermotoga hypogea DSM 11164 = NBRC 106472</name>
    <dbReference type="NCBI Taxonomy" id="1123384"/>
    <lineage>
        <taxon>Bacteria</taxon>
        <taxon>Thermotogati</taxon>
        <taxon>Thermotogota</taxon>
        <taxon>Thermotogae</taxon>
        <taxon>Thermotogales</taxon>
        <taxon>Thermotogaceae</taxon>
        <taxon>Pseudothermotoga</taxon>
    </lineage>
</organism>
<dbReference type="Pfam" id="PF00128">
    <property type="entry name" value="Alpha-amylase"/>
    <property type="match status" value="1"/>
</dbReference>
<evidence type="ECO:0000259" key="9">
    <source>
        <dbReference type="SMART" id="SM00642"/>
    </source>
</evidence>
<dbReference type="Gene3D" id="2.60.40.1110">
    <property type="match status" value="1"/>
</dbReference>
<dbReference type="Gene3D" id="2.60.40.1180">
    <property type="entry name" value="Golgi alpha-mannosidase II"/>
    <property type="match status" value="1"/>
</dbReference>
<dbReference type="STRING" id="1123384.AJ81_09520"/>
<dbReference type="SUPFAM" id="SSF51445">
    <property type="entry name" value="(Trans)glycosidases"/>
    <property type="match status" value="1"/>
</dbReference>
<dbReference type="SUPFAM" id="SSF49452">
    <property type="entry name" value="Starch-binding domain-like"/>
    <property type="match status" value="1"/>
</dbReference>
<dbReference type="Pfam" id="PF02922">
    <property type="entry name" value="CBM_48"/>
    <property type="match status" value="1"/>
</dbReference>
<evidence type="ECO:0000256" key="3">
    <source>
        <dbReference type="ARBA" id="ARBA00022801"/>
    </source>
</evidence>
<feature type="domain" description="Glycosyl hydrolase family 13 catalytic" evidence="9">
    <location>
        <begin position="362"/>
        <end position="743"/>
    </location>
</feature>
<evidence type="ECO:0000313" key="11">
    <source>
        <dbReference type="Proteomes" id="UP000077469"/>
    </source>
</evidence>
<dbReference type="RefSeq" id="WP_031502450.1">
    <property type="nucleotide sequence ID" value="NC_022795.1"/>
</dbReference>
<comment type="similarity">
    <text evidence="1">Belongs to the glycosyl hydrolase 13 family.</text>
</comment>
<dbReference type="NCBIfam" id="TIGR02104">
    <property type="entry name" value="pulA_typeI"/>
    <property type="match status" value="1"/>
</dbReference>
<dbReference type="InterPro" id="IPR013783">
    <property type="entry name" value="Ig-like_fold"/>
</dbReference>
<dbReference type="Pfam" id="PF21653">
    <property type="entry name" value="pulA_all-beta"/>
    <property type="match status" value="1"/>
</dbReference>
<evidence type="ECO:0000256" key="1">
    <source>
        <dbReference type="ARBA" id="ARBA00008061"/>
    </source>
</evidence>
<dbReference type="PaxDb" id="1123384-AJ81_09520"/>
<dbReference type="OrthoDB" id="9761875at2"/>
<evidence type="ECO:0000256" key="4">
    <source>
        <dbReference type="ARBA" id="ARBA00023295"/>
    </source>
</evidence>
<dbReference type="InterPro" id="IPR017853">
    <property type="entry name" value="GH"/>
</dbReference>
<dbReference type="Gene3D" id="2.60.40.10">
    <property type="entry name" value="Immunoglobulins"/>
    <property type="match status" value="1"/>
</dbReference>
<comment type="catalytic activity">
    <reaction evidence="5">
        <text>Hydrolysis of (1-&gt;6)-alpha-D-glucosidic linkages in pullulan, amylopectin and glycogen, and in the alpha- and beta-limit dextrins of amylopectin and glycogen.</text>
        <dbReference type="EC" id="3.2.1.41"/>
    </reaction>
</comment>
<dbReference type="Gene3D" id="3.20.20.80">
    <property type="entry name" value="Glycosidases"/>
    <property type="match status" value="1"/>
</dbReference>
<dbReference type="InterPro" id="IPR004193">
    <property type="entry name" value="Glyco_hydro_13_N"/>
</dbReference>
<evidence type="ECO:0000256" key="5">
    <source>
        <dbReference type="ARBA" id="ARBA00023965"/>
    </source>
</evidence>
<dbReference type="PATRIC" id="fig|1123384.7.peg.1916"/>
<dbReference type="InterPro" id="IPR005323">
    <property type="entry name" value="CBM41_pullulanase"/>
</dbReference>
<dbReference type="SMART" id="SM00642">
    <property type="entry name" value="Aamy"/>
    <property type="match status" value="1"/>
</dbReference>
<dbReference type="InterPro" id="IPR013784">
    <property type="entry name" value="Carb-bd-like_fold"/>
</dbReference>
<dbReference type="GO" id="GO:0030246">
    <property type="term" value="F:carbohydrate binding"/>
    <property type="evidence" value="ECO:0007669"/>
    <property type="project" value="InterPro"/>
</dbReference>
<dbReference type="SMR" id="A0A0X1KT29"/>
<dbReference type="CDD" id="cd02860">
    <property type="entry name" value="E_set_Pullulanase"/>
    <property type="match status" value="1"/>
</dbReference>
<gene>
    <name evidence="10" type="ORF">AJ81_09520</name>
</gene>
<dbReference type="Proteomes" id="UP000077469">
    <property type="component" value="Chromosome"/>
</dbReference>
<dbReference type="EMBL" id="CP007141">
    <property type="protein sequence ID" value="AJC74373.1"/>
    <property type="molecule type" value="Genomic_DNA"/>
</dbReference>
<dbReference type="GO" id="GO:0051060">
    <property type="term" value="F:pullulanase activity"/>
    <property type="evidence" value="ECO:0007669"/>
    <property type="project" value="UniProtKB-EC"/>
</dbReference>
<accession>A0A0X1KT29</accession>
<reference evidence="10 11" key="1">
    <citation type="submission" date="2014-01" db="EMBL/GenBank/DDBJ databases">
        <title>Genome sequencing of Thermotog hypogea.</title>
        <authorList>
            <person name="Zhang X."/>
            <person name="Alvare G."/>
            <person name="Fristensky B."/>
            <person name="Chen L."/>
            <person name="Suen T."/>
            <person name="Chen Q."/>
            <person name="Ma K."/>
        </authorList>
    </citation>
    <scope>NUCLEOTIDE SEQUENCE [LARGE SCALE GENOMIC DNA]</scope>
    <source>
        <strain evidence="10 11">DSM 11164</strain>
    </source>
</reference>
<dbReference type="InterPro" id="IPR049117">
    <property type="entry name" value="pulA_all-beta"/>
</dbReference>
<dbReference type="KEGG" id="phy:AJ81_09520"/>
<dbReference type="InterPro" id="IPR006047">
    <property type="entry name" value="GH13_cat_dom"/>
</dbReference>
<dbReference type="GO" id="GO:0005975">
    <property type="term" value="P:carbohydrate metabolic process"/>
    <property type="evidence" value="ECO:0007669"/>
    <property type="project" value="InterPro"/>
</dbReference>
<evidence type="ECO:0000313" key="10">
    <source>
        <dbReference type="EMBL" id="AJC74373.1"/>
    </source>
</evidence>
<dbReference type="InterPro" id="IPR011840">
    <property type="entry name" value="PulA_typeI"/>
</dbReference>
<keyword evidence="2" id="KW-0732">Signal</keyword>
<evidence type="ECO:0000256" key="6">
    <source>
        <dbReference type="ARBA" id="ARBA00024062"/>
    </source>
</evidence>
<dbReference type="CDD" id="cd10315">
    <property type="entry name" value="CBM41_pullulanase"/>
    <property type="match status" value="1"/>
</dbReference>
<sequence>MRKIFSIILALYVTVLFSATTIVVHYHRFDGNYEGWNLWIWPVEPIGQEGKAYQFTEADDFGLKATVVLDMDLTKVGIIVRLKEWEAKDVAKDRFIEIENNFAEVWILQGVEEIFKQRPDTSPRIFFARLKDFSTIEAYATNPIETKTYLDRVKLFVDEREVKLASLEKADPTDITRTRHFLVNLAEPLSEEDLSRDIFLHVEGFKPARVYAIEVLDQLYYDGPLGCFYTPQFSEFYVWSPVSKWVKLLLYKDEKEEPDLIVDMQRLEKGSWYAKLEGDLEGWLYRYRYFNYGKERESVDPYSKAVSVKSRYSAIVDFQKTNPSDWEKDTWVKLDSYVDAIIYEIHVADMTGSPTSGVKNKCSYLGLIEEGTRGPNGVTTGLDHIKELGVTHVHILPVNDFYTGDEINRDFENHYNWGYDPYLYMAVEGMYSLNPFDPAERIKEFKRMVQAFHRNNIGVILDVVFPHTYGVGDLSPLDQAVPYYYYRVDKTGQYVNESGVGNTTASERLMMRRLIVDTVVYWTKEFHVDGFRFDQMGLIDKQTMLLVEKTLREINPNVIIYGEPWGGWGTQPRFGKHHLGDAKIAVFNDSIRDAIRGSVFNPTVKGFVLGTIGAETRLKRGVVGSIDYGGTIKDFASSPEQTINYAECHDNHTLWDKNYLAAKADRTRTWTEEELKNAQELAGVILLTSQGVPFLHAGQDFCRTKNFNDNSYNAPISLNALDYGRKAQFIDVFEYHKGLIELRRTHPAFRMRDAEQIKKHLVFLDAPRRVVAFMLKDHANDDPWKEILVIYNGNVQPVEFELPEGEWNVAVDDESAGVEALYKLAGKIELKPISALVMFKE</sequence>
<evidence type="ECO:0000256" key="8">
    <source>
        <dbReference type="ARBA" id="ARBA00031076"/>
    </source>
</evidence>
<dbReference type="EC" id="3.2.1.41" evidence="6"/>
<dbReference type="InterPro" id="IPR013780">
    <property type="entry name" value="Glyco_hydro_b"/>
</dbReference>
<dbReference type="CDD" id="cd11341">
    <property type="entry name" value="AmyAc_Pullulanase_LD-like"/>
    <property type="match status" value="1"/>
</dbReference>
<keyword evidence="4" id="KW-0326">Glycosidase</keyword>